<keyword evidence="3" id="KW-1185">Reference proteome</keyword>
<accession>A0AAD8XG11</accession>
<organism evidence="2 3">
    <name type="scientific">Glomerella acutata</name>
    <name type="common">Colletotrichum acutatum</name>
    <dbReference type="NCBI Taxonomy" id="27357"/>
    <lineage>
        <taxon>Eukaryota</taxon>
        <taxon>Fungi</taxon>
        <taxon>Dikarya</taxon>
        <taxon>Ascomycota</taxon>
        <taxon>Pezizomycotina</taxon>
        <taxon>Sordariomycetes</taxon>
        <taxon>Hypocreomycetidae</taxon>
        <taxon>Glomerellales</taxon>
        <taxon>Glomerellaceae</taxon>
        <taxon>Colletotrichum</taxon>
        <taxon>Colletotrichum acutatum species complex</taxon>
    </lineage>
</organism>
<protein>
    <submittedName>
        <fullName evidence="2">Uncharacterized protein</fullName>
    </submittedName>
</protein>
<dbReference type="AlphaFoldDB" id="A0AAD8XG11"/>
<evidence type="ECO:0000313" key="3">
    <source>
        <dbReference type="Proteomes" id="UP001244207"/>
    </source>
</evidence>
<comment type="caution">
    <text evidence="2">The sequence shown here is derived from an EMBL/GenBank/DDBJ whole genome shotgun (WGS) entry which is preliminary data.</text>
</comment>
<evidence type="ECO:0000313" key="2">
    <source>
        <dbReference type="EMBL" id="KAK1726569.1"/>
    </source>
</evidence>
<dbReference type="EMBL" id="JAHMHS010000031">
    <property type="protein sequence ID" value="KAK1726569.1"/>
    <property type="molecule type" value="Genomic_DNA"/>
</dbReference>
<evidence type="ECO:0000256" key="1">
    <source>
        <dbReference type="SAM" id="MobiDB-lite"/>
    </source>
</evidence>
<reference evidence="2" key="1">
    <citation type="submission" date="2021-12" db="EMBL/GenBank/DDBJ databases">
        <title>Comparative genomics, transcriptomics and evolutionary studies reveal genomic signatures of adaptation to plant cell wall in hemibiotrophic fungi.</title>
        <authorList>
            <consortium name="DOE Joint Genome Institute"/>
            <person name="Baroncelli R."/>
            <person name="Diaz J.F."/>
            <person name="Benocci T."/>
            <person name="Peng M."/>
            <person name="Battaglia E."/>
            <person name="Haridas S."/>
            <person name="Andreopoulos W."/>
            <person name="Labutti K."/>
            <person name="Pangilinan J."/>
            <person name="Floch G.L."/>
            <person name="Makela M.R."/>
            <person name="Henrissat B."/>
            <person name="Grigoriev I.V."/>
            <person name="Crouch J.A."/>
            <person name="De Vries R.P."/>
            <person name="Sukno S.A."/>
            <person name="Thon M.R."/>
        </authorList>
    </citation>
    <scope>NUCLEOTIDE SEQUENCE</scope>
    <source>
        <strain evidence="2">CBS 112980</strain>
    </source>
</reference>
<dbReference type="Proteomes" id="UP001244207">
    <property type="component" value="Unassembled WGS sequence"/>
</dbReference>
<feature type="region of interest" description="Disordered" evidence="1">
    <location>
        <begin position="1"/>
        <end position="54"/>
    </location>
</feature>
<gene>
    <name evidence="2" type="ORF">BDZ83DRAFT_255195</name>
</gene>
<name>A0AAD8XG11_GLOAC</name>
<dbReference type="GeneID" id="85385858"/>
<sequence length="208" mass="23639">MHQSVGHGENWDRQGSVSKKPVPRSDVLIDDPRAEGQRGVAGQQAISTSKRGRSRGLEVAVSSDKLITHPLHRLQRPLSFRCTLHVSLLSSLLRTQKPGVGTLLGGLAKTCCLSRSVNERHATPARWRVRMECDFGERCTRNVSLKRWRWESADPCQDREKALRLRSTGRRPFEISRIRRCTRLCPTGRIFARRRLLECRIPITTRGA</sequence>
<dbReference type="RefSeq" id="XP_060366624.1">
    <property type="nucleotide sequence ID" value="XM_060501959.1"/>
</dbReference>
<proteinExistence type="predicted"/>